<dbReference type="PANTHER" id="PTHR30135:SF3">
    <property type="entry name" value="GLUCONEOGENESIS FACTOR-RELATED"/>
    <property type="match status" value="1"/>
</dbReference>
<dbReference type="GO" id="GO:0008360">
    <property type="term" value="P:regulation of cell shape"/>
    <property type="evidence" value="ECO:0007669"/>
    <property type="project" value="UniProtKB-UniRule"/>
</dbReference>
<dbReference type="GO" id="GO:0005737">
    <property type="term" value="C:cytoplasm"/>
    <property type="evidence" value="ECO:0007669"/>
    <property type="project" value="UniProtKB-SubCell"/>
</dbReference>
<dbReference type="InterPro" id="IPR002882">
    <property type="entry name" value="CofD"/>
</dbReference>
<dbReference type="RefSeq" id="WP_024048932.1">
    <property type="nucleotide sequence ID" value="NZ_CABWNB010000003.1"/>
</dbReference>
<evidence type="ECO:0000313" key="4">
    <source>
        <dbReference type="EMBL" id="MBB6477589.1"/>
    </source>
</evidence>
<dbReference type="PANTHER" id="PTHR30135">
    <property type="entry name" value="UNCHARACTERIZED PROTEIN YVCK-RELATED"/>
    <property type="match status" value="1"/>
</dbReference>
<dbReference type="AlphaFoldDB" id="A0A841R3G1"/>
<evidence type="ECO:0000313" key="5">
    <source>
        <dbReference type="Proteomes" id="UP000591941"/>
    </source>
</evidence>
<dbReference type="Gene3D" id="3.40.50.10680">
    <property type="entry name" value="CofD-like domains"/>
    <property type="match status" value="1"/>
</dbReference>
<comment type="subcellular location">
    <subcellularLocation>
        <location evidence="2">Cytoplasm</location>
    </subcellularLocation>
</comment>
<feature type="transmembrane region" description="Helical" evidence="3">
    <location>
        <begin position="62"/>
        <end position="84"/>
    </location>
</feature>
<comment type="function">
    <text evidence="2">Required for morphogenesis under gluconeogenic growth conditions.</text>
</comment>
<dbReference type="OrthoDB" id="9783842at2"/>
<dbReference type="InterPro" id="IPR010119">
    <property type="entry name" value="Gluconeogen_factor"/>
</dbReference>
<evidence type="ECO:0000256" key="3">
    <source>
        <dbReference type="SAM" id="Phobius"/>
    </source>
</evidence>
<dbReference type="SUPFAM" id="SSF142338">
    <property type="entry name" value="CofD-like"/>
    <property type="match status" value="1"/>
</dbReference>
<gene>
    <name evidence="4" type="ORF">HNR45_000619</name>
</gene>
<keyword evidence="1 2" id="KW-0963">Cytoplasm</keyword>
<name>A0A841R3G1_9FIRM</name>
<dbReference type="CDD" id="cd07187">
    <property type="entry name" value="YvcK_like"/>
    <property type="match status" value="1"/>
</dbReference>
<dbReference type="InterPro" id="IPR038136">
    <property type="entry name" value="CofD-like_dom_sf"/>
</dbReference>
<evidence type="ECO:0000256" key="2">
    <source>
        <dbReference type="HAMAP-Rule" id="MF_00973"/>
    </source>
</evidence>
<keyword evidence="3" id="KW-1133">Transmembrane helix</keyword>
<keyword evidence="3" id="KW-0472">Membrane</keyword>
<reference evidence="4 5" key="1">
    <citation type="submission" date="2020-08" db="EMBL/GenBank/DDBJ databases">
        <title>Genomic Encyclopedia of Type Strains, Phase IV (KMG-IV): sequencing the most valuable type-strain genomes for metagenomic binning, comparative biology and taxonomic classification.</title>
        <authorList>
            <person name="Goeker M."/>
        </authorList>
    </citation>
    <scope>NUCLEOTIDE SEQUENCE [LARGE SCALE GENOMIC DNA]</scope>
    <source>
        <strain evidence="4 5">DSM 21255</strain>
    </source>
</reference>
<dbReference type="NCBIfam" id="TIGR01826">
    <property type="entry name" value="CofD_related"/>
    <property type="match status" value="1"/>
</dbReference>
<dbReference type="HAMAP" id="MF_00973">
    <property type="entry name" value="Gluconeogen_factor"/>
    <property type="match status" value="1"/>
</dbReference>
<organism evidence="4 5">
    <name type="scientific">Negativicoccus succinicivorans</name>
    <dbReference type="NCBI Taxonomy" id="620903"/>
    <lineage>
        <taxon>Bacteria</taxon>
        <taxon>Bacillati</taxon>
        <taxon>Bacillota</taxon>
        <taxon>Negativicutes</taxon>
        <taxon>Veillonellales</taxon>
        <taxon>Veillonellaceae</taxon>
        <taxon>Negativicoccus</taxon>
    </lineage>
</organism>
<keyword evidence="3" id="KW-0812">Transmembrane</keyword>
<proteinExistence type="inferred from homology"/>
<dbReference type="EMBL" id="JACHHI010000002">
    <property type="protein sequence ID" value="MBB6477589.1"/>
    <property type="molecule type" value="Genomic_DNA"/>
</dbReference>
<keyword evidence="5" id="KW-1185">Reference proteome</keyword>
<sequence>MWHSAWRWLYPGLRIKRWVLLFSVGLLLLVLGLTTIINYQVFGVLEEFLFRVLYEMTGRYNYTLLAGVGAVLIIVGALVMIFSFQRLMQRILQSIAPEGSGKVSQMMLERARRDRGPAIVSIGGGTGLSKLLRGLKTKTSHLTAIVTVADDGGSSGRLREEMDIIAPGDLRNCLVAMADKESQMEYIFQHRFGGTGELAGHSLGNLFLAALMEEYKDPVLALEAASEILNVRGEVVPATTEPVRLRAEMTDGVCVIGESEIPEYGGRIQRLHILPDMPQAVTAALAAIEAADVITLGPGSLYTSILPNLLVPEIATALRRSDATKIYICNAMTQPGETDGYTVADHLRALIDHIGPGVADYVLVNDYAPAGEVLERYAAMGSYPVVCDTEAVQALGAKVVRAKLIADGMTVSHAPDLVADAIVNMVHAVQSDLHPQLLDYYFDRSL</sequence>
<comment type="caution">
    <text evidence="4">The sequence shown here is derived from an EMBL/GenBank/DDBJ whole genome shotgun (WGS) entry which is preliminary data.</text>
</comment>
<dbReference type="GO" id="GO:0043743">
    <property type="term" value="F:LPPG:FO 2-phospho-L-lactate transferase activity"/>
    <property type="evidence" value="ECO:0007669"/>
    <property type="project" value="InterPro"/>
</dbReference>
<evidence type="ECO:0000256" key="1">
    <source>
        <dbReference type="ARBA" id="ARBA00022490"/>
    </source>
</evidence>
<comment type="similarity">
    <text evidence="2">Belongs to the gluconeogenesis factor family.</text>
</comment>
<dbReference type="Proteomes" id="UP000591941">
    <property type="component" value="Unassembled WGS sequence"/>
</dbReference>
<feature type="transmembrane region" description="Helical" evidence="3">
    <location>
        <begin position="20"/>
        <end position="42"/>
    </location>
</feature>
<dbReference type="Pfam" id="PF01933">
    <property type="entry name" value="CofD"/>
    <property type="match status" value="1"/>
</dbReference>
<protein>
    <recommendedName>
        <fullName evidence="2">Putative gluconeogenesis factor</fullName>
    </recommendedName>
</protein>
<dbReference type="GeneID" id="93485892"/>
<accession>A0A841R3G1</accession>